<evidence type="ECO:0000313" key="9">
    <source>
        <dbReference type="EMBL" id="TFD74586.1"/>
    </source>
</evidence>
<keyword evidence="4 6" id="KW-0548">Nucleotidyltransferase</keyword>
<keyword evidence="1 6" id="KW-1277">Toxin-antitoxin system</keyword>
<organism evidence="9 10">
    <name type="scientific">Cryobacterium fucosi</name>
    <dbReference type="NCBI Taxonomy" id="1259157"/>
    <lineage>
        <taxon>Bacteria</taxon>
        <taxon>Bacillati</taxon>
        <taxon>Actinomycetota</taxon>
        <taxon>Actinomycetes</taxon>
        <taxon>Micrococcales</taxon>
        <taxon>Microbacteriaceae</taxon>
        <taxon>Cryobacterium</taxon>
    </lineage>
</organism>
<dbReference type="GO" id="GO:0003677">
    <property type="term" value="F:DNA binding"/>
    <property type="evidence" value="ECO:0007669"/>
    <property type="project" value="UniProtKB-UniRule"/>
</dbReference>
<feature type="active site" evidence="6">
    <location>
        <position position="422"/>
    </location>
</feature>
<proteinExistence type="inferred from homology"/>
<dbReference type="GO" id="GO:0016757">
    <property type="term" value="F:glycosyltransferase activity"/>
    <property type="evidence" value="ECO:0007669"/>
    <property type="project" value="UniProtKB-UniRule"/>
</dbReference>
<feature type="binding site" evidence="6">
    <location>
        <position position="272"/>
    </location>
    <ligand>
        <name>NAD(+)</name>
        <dbReference type="ChEBI" id="CHEBI:57540"/>
    </ligand>
</feature>
<comment type="similarity">
    <text evidence="6">Belongs to the DarT ADP-ribosyltransferase family.</text>
</comment>
<protein>
    <submittedName>
        <fullName evidence="9">DUF4433 domain-containing protein</fullName>
    </submittedName>
</protein>
<dbReference type="InterPro" id="IPR029494">
    <property type="entry name" value="DarT"/>
</dbReference>
<keyword evidence="10" id="KW-1185">Reference proteome</keyword>
<sequence length="477" mass="50516">MELQIFASAGDRGIHTDYPTALAPGRLGTDSGRQAIGTTTQCLCASGGEFLAAAAPPMTGNGLHDLEAGNAGRPRQELVRVHGGSLSRIERRLPRPNRTFAHVQDRRTGNLLSSGARLRPRLTVPTVVRGQSLGVVPRCPPIARIGHRSGRNPRTVEMWSSSMGLEAVGATKYERFFRLSDECIHGLEGGLCALCFPKAAPEIAATVPSPRASRAKSSRAPSLRSSPSPRTVTLGAPKPVGSTRVVGTAKAVADNVGEQRIYHVTHIRNLAGILESGALLADTSEAWTTRPVVDISSVPNRDARRIALVAGDGSASVAGYVPFFLSPNARLWDGLLTGTADPRLSVDAHTAEIFDFVILVSTVKKLRDAQAVAEDMAVAAVAVTDGDAAGTLTRIGATPETSDSLLRRLRADAESDAILRAELLVAETFPFDLVTLVGVANDKVRDEVRGILSASAHKPKVAVYPPWFHAVEAATEL</sequence>
<name>A0A4V3IUT7_9MICO</name>
<dbReference type="PROSITE" id="PS52018">
    <property type="entry name" value="DART"/>
    <property type="match status" value="1"/>
</dbReference>
<dbReference type="EMBL" id="SOHH01000089">
    <property type="protein sequence ID" value="TFD74586.1"/>
    <property type="molecule type" value="Genomic_DNA"/>
</dbReference>
<feature type="region of interest" description="Disordered" evidence="7">
    <location>
        <begin position="207"/>
        <end position="240"/>
    </location>
</feature>
<feature type="domain" description="DarT" evidence="8">
    <location>
        <begin position="259"/>
        <end position="469"/>
    </location>
</feature>
<dbReference type="GO" id="GO:0016779">
    <property type="term" value="F:nucleotidyltransferase activity"/>
    <property type="evidence" value="ECO:0007669"/>
    <property type="project" value="UniProtKB-UniRule"/>
</dbReference>
<comment type="caution">
    <text evidence="9">The sequence shown here is derived from an EMBL/GenBank/DDBJ whole genome shotgun (WGS) entry which is preliminary data.</text>
</comment>
<keyword evidence="3 6" id="KW-0808">Transferase</keyword>
<evidence type="ECO:0000256" key="6">
    <source>
        <dbReference type="PROSITE-ProRule" id="PRU01362"/>
    </source>
</evidence>
<keyword evidence="2 6" id="KW-0328">Glycosyltransferase</keyword>
<evidence type="ECO:0000256" key="2">
    <source>
        <dbReference type="ARBA" id="ARBA00022676"/>
    </source>
</evidence>
<feature type="binding site" evidence="6">
    <location>
        <position position="280"/>
    </location>
    <ligand>
        <name>NAD(+)</name>
        <dbReference type="ChEBI" id="CHEBI:57540"/>
    </ligand>
</feature>
<feature type="binding site" evidence="6">
    <location>
        <position position="304"/>
    </location>
    <ligand>
        <name>NAD(+)</name>
        <dbReference type="ChEBI" id="CHEBI:57540"/>
    </ligand>
</feature>
<gene>
    <name evidence="9" type="ORF">E3T48_13220</name>
</gene>
<evidence type="ECO:0000259" key="8">
    <source>
        <dbReference type="PROSITE" id="PS52018"/>
    </source>
</evidence>
<evidence type="ECO:0000256" key="3">
    <source>
        <dbReference type="ARBA" id="ARBA00022679"/>
    </source>
</evidence>
<accession>A0A4V3IUT7</accession>
<evidence type="ECO:0000256" key="4">
    <source>
        <dbReference type="ARBA" id="ARBA00022695"/>
    </source>
</evidence>
<evidence type="ECO:0000256" key="7">
    <source>
        <dbReference type="SAM" id="MobiDB-lite"/>
    </source>
</evidence>
<evidence type="ECO:0000256" key="1">
    <source>
        <dbReference type="ARBA" id="ARBA00022649"/>
    </source>
</evidence>
<feature type="active site" description="Proton acceptor" evidence="6">
    <location>
        <position position="304"/>
    </location>
</feature>
<dbReference type="Pfam" id="PF14487">
    <property type="entry name" value="DarT"/>
    <property type="match status" value="1"/>
</dbReference>
<dbReference type="Proteomes" id="UP000298313">
    <property type="component" value="Unassembled WGS sequence"/>
</dbReference>
<dbReference type="AlphaFoldDB" id="A0A4V3IUT7"/>
<evidence type="ECO:0000256" key="5">
    <source>
        <dbReference type="ARBA" id="ARBA00023125"/>
    </source>
</evidence>
<reference evidence="9 10" key="1">
    <citation type="submission" date="2019-03" db="EMBL/GenBank/DDBJ databases">
        <title>Genomics of glacier-inhabiting Cryobacterium strains.</title>
        <authorList>
            <person name="Liu Q."/>
            <person name="Xin Y.-H."/>
        </authorList>
    </citation>
    <scope>NUCLEOTIDE SEQUENCE [LARGE SCALE GENOMIC DNA]</scope>
    <source>
        <strain evidence="9 10">Hh4</strain>
    </source>
</reference>
<feature type="compositionally biased region" description="Low complexity" evidence="7">
    <location>
        <begin position="218"/>
        <end position="230"/>
    </location>
</feature>
<comment type="catalytic activity">
    <reaction evidence="6">
        <text>a thymidine in DNA + NAD(+) = an N-(ADP-alpha-D-ribosyl)-thymidine in DNA + nicotinamide + H(+)</text>
        <dbReference type="Rhea" id="RHEA:71651"/>
        <dbReference type="Rhea" id="RHEA-COMP:13556"/>
        <dbReference type="Rhea" id="RHEA-COMP:18051"/>
        <dbReference type="ChEBI" id="CHEBI:15378"/>
        <dbReference type="ChEBI" id="CHEBI:17154"/>
        <dbReference type="ChEBI" id="CHEBI:57540"/>
        <dbReference type="ChEBI" id="CHEBI:137386"/>
        <dbReference type="ChEBI" id="CHEBI:191199"/>
    </reaction>
</comment>
<keyword evidence="5 6" id="KW-0238">DNA-binding</keyword>
<evidence type="ECO:0000313" key="10">
    <source>
        <dbReference type="Proteomes" id="UP000298313"/>
    </source>
</evidence>
<dbReference type="OrthoDB" id="9813972at2"/>
<feature type="binding site" evidence="6">
    <location>
        <begin position="263"/>
        <end position="265"/>
    </location>
    <ligand>
        <name>NAD(+)</name>
        <dbReference type="ChEBI" id="CHEBI:57540"/>
    </ligand>
</feature>